<feature type="compositionally biased region" description="Basic residues" evidence="1">
    <location>
        <begin position="97"/>
        <end position="111"/>
    </location>
</feature>
<feature type="compositionally biased region" description="Basic residues" evidence="1">
    <location>
        <begin position="139"/>
        <end position="148"/>
    </location>
</feature>
<organism evidence="2 3">
    <name type="scientific">Trypanosoma brucei equiperdum</name>
    <dbReference type="NCBI Taxonomy" id="630700"/>
    <lineage>
        <taxon>Eukaryota</taxon>
        <taxon>Discoba</taxon>
        <taxon>Euglenozoa</taxon>
        <taxon>Kinetoplastea</taxon>
        <taxon>Metakinetoplastina</taxon>
        <taxon>Trypanosomatida</taxon>
        <taxon>Trypanosomatidae</taxon>
        <taxon>Trypanosoma</taxon>
    </lineage>
</organism>
<dbReference type="Proteomes" id="UP000266743">
    <property type="component" value="Chromosome 4"/>
</dbReference>
<evidence type="ECO:0000313" key="2">
    <source>
        <dbReference type="EMBL" id="RHW73115.1"/>
    </source>
</evidence>
<feature type="region of interest" description="Disordered" evidence="1">
    <location>
        <begin position="97"/>
        <end position="171"/>
    </location>
</feature>
<evidence type="ECO:0000256" key="1">
    <source>
        <dbReference type="SAM" id="MobiDB-lite"/>
    </source>
</evidence>
<accession>A0A3L6LA12</accession>
<dbReference type="AlphaFoldDB" id="A0A3L6LA12"/>
<name>A0A3L6LA12_9TRYP</name>
<reference evidence="2 3" key="1">
    <citation type="submission" date="2018-09" db="EMBL/GenBank/DDBJ databases">
        <title>whole genome sequence of T. equiperdum IVM-t1 strain.</title>
        <authorList>
            <person name="Suganuma K."/>
        </authorList>
    </citation>
    <scope>NUCLEOTIDE SEQUENCE [LARGE SCALE GENOMIC DNA]</scope>
    <source>
        <strain evidence="2 3">IVM-t1</strain>
    </source>
</reference>
<gene>
    <name evidence="2" type="ORF">DPX39_040058500</name>
</gene>
<evidence type="ECO:0000313" key="3">
    <source>
        <dbReference type="Proteomes" id="UP000266743"/>
    </source>
</evidence>
<proteinExistence type="predicted"/>
<comment type="caution">
    <text evidence="2">The sequence shown here is derived from an EMBL/GenBank/DDBJ whole genome shotgun (WGS) entry which is preliminary data.</text>
</comment>
<protein>
    <submittedName>
        <fullName evidence="2">Uncharacterized protein</fullName>
    </submittedName>
</protein>
<dbReference type="EMBL" id="QSBY01000004">
    <property type="protein sequence ID" value="RHW73115.1"/>
    <property type="molecule type" value="Genomic_DNA"/>
</dbReference>
<sequence>MWFQTKPVSYHSLDHAPVRCSLRRTARDGEPNARSSFFVRKVNALRLPHHHTAVRRGKPAPPSPIFTKPLISYKSTITSDRRPGEVPTTVLRHHRRAVEVRRRRHHRKKPPPRGSFQSSDGDGITPLSDISSPKPFKGMWHRGPKPKHFPPTNTTYWHFKNSPDLPAHVDS</sequence>